<dbReference type="SMART" id="SM00355">
    <property type="entry name" value="ZnF_C2H2"/>
    <property type="match status" value="4"/>
</dbReference>
<dbReference type="InParanoid" id="A0A2I3GSK6"/>
<dbReference type="SMART" id="SM00349">
    <property type="entry name" value="KRAB"/>
    <property type="match status" value="1"/>
</dbReference>
<dbReference type="Gene3D" id="1.10.4020.10">
    <property type="entry name" value="DNA breaking-rejoining enzymes"/>
    <property type="match status" value="1"/>
</dbReference>
<evidence type="ECO:0000256" key="8">
    <source>
        <dbReference type="ARBA" id="ARBA00023125"/>
    </source>
</evidence>
<evidence type="ECO:0000256" key="4">
    <source>
        <dbReference type="ARBA" id="ARBA00022737"/>
    </source>
</evidence>
<dbReference type="AlphaFoldDB" id="A0A2I3GSK6"/>
<evidence type="ECO:0008006" key="18">
    <source>
        <dbReference type="Google" id="ProtNLM"/>
    </source>
</evidence>
<dbReference type="STRING" id="61853.ENSNLEP00000034314"/>
<keyword evidence="4" id="KW-0677">Repeat</keyword>
<dbReference type="Pfam" id="PF02023">
    <property type="entry name" value="SCAN"/>
    <property type="match status" value="1"/>
</dbReference>
<dbReference type="InterPro" id="IPR001909">
    <property type="entry name" value="KRAB"/>
</dbReference>
<accession>A0A2I3GSK6</accession>
<comment type="subcellular location">
    <subcellularLocation>
        <location evidence="12">Nucleus</location>
    </subcellularLocation>
</comment>
<comment type="similarity">
    <text evidence="2">Belongs to the krueppel C2H2-type zinc-finger protein family.</text>
</comment>
<dbReference type="InterPro" id="IPR038269">
    <property type="entry name" value="SCAN_sf"/>
</dbReference>
<dbReference type="SMART" id="SM00431">
    <property type="entry name" value="SCAN"/>
    <property type="match status" value="1"/>
</dbReference>
<keyword evidence="17" id="KW-1185">Reference proteome</keyword>
<evidence type="ECO:0000256" key="9">
    <source>
        <dbReference type="ARBA" id="ARBA00023163"/>
    </source>
</evidence>
<dbReference type="InterPro" id="IPR036236">
    <property type="entry name" value="Znf_C2H2_sf"/>
</dbReference>
<dbReference type="InterPro" id="IPR013087">
    <property type="entry name" value="Znf_C2H2_type"/>
</dbReference>
<feature type="domain" description="C2H2-type" evidence="13">
    <location>
        <begin position="356"/>
        <end position="383"/>
    </location>
</feature>
<evidence type="ECO:0000313" key="16">
    <source>
        <dbReference type="Ensembl" id="ENSNLEP00000034314.1"/>
    </source>
</evidence>
<evidence type="ECO:0000256" key="10">
    <source>
        <dbReference type="ARBA" id="ARBA00023242"/>
    </source>
</evidence>
<keyword evidence="5 11" id="KW-0863">Zinc-finger</keyword>
<dbReference type="GO" id="GO:0000981">
    <property type="term" value="F:DNA-binding transcription factor activity, RNA polymerase II-specific"/>
    <property type="evidence" value="ECO:0007669"/>
    <property type="project" value="TreeGrafter"/>
</dbReference>
<feature type="domain" description="SCAN box" evidence="14">
    <location>
        <begin position="55"/>
        <end position="130"/>
    </location>
</feature>
<dbReference type="FunFam" id="3.30.160.60:FF:002343">
    <property type="entry name" value="Zinc finger protein 33A"/>
    <property type="match status" value="1"/>
</dbReference>
<evidence type="ECO:0000256" key="6">
    <source>
        <dbReference type="ARBA" id="ARBA00022833"/>
    </source>
</evidence>
<keyword evidence="9" id="KW-0804">Transcription</keyword>
<comment type="function">
    <text evidence="1">May be involved in transcriptional regulation.</text>
</comment>
<dbReference type="OMA" id="HRRWEAC"/>
<dbReference type="Pfam" id="PF00096">
    <property type="entry name" value="zf-C2H2"/>
    <property type="match status" value="2"/>
</dbReference>
<feature type="domain" description="C2H2-type" evidence="13">
    <location>
        <begin position="412"/>
        <end position="439"/>
    </location>
</feature>
<dbReference type="Ensembl" id="ENSNLET00000055961.1">
    <property type="protein sequence ID" value="ENSNLEP00000034314.1"/>
    <property type="gene ID" value="ENSNLEG00000030860.1"/>
</dbReference>
<feature type="domain" description="KRAB" evidence="15">
    <location>
        <begin position="230"/>
        <end position="314"/>
    </location>
</feature>
<evidence type="ECO:0000256" key="1">
    <source>
        <dbReference type="ARBA" id="ARBA00003767"/>
    </source>
</evidence>
<keyword evidence="8" id="KW-0238">DNA-binding</keyword>
<reference evidence="16" key="2">
    <citation type="submission" date="2025-08" db="UniProtKB">
        <authorList>
            <consortium name="Ensembl"/>
        </authorList>
    </citation>
    <scope>IDENTIFICATION</scope>
</reference>
<keyword evidence="3" id="KW-0479">Metal-binding</keyword>
<feature type="domain" description="C2H2-type" evidence="13">
    <location>
        <begin position="384"/>
        <end position="411"/>
    </location>
</feature>
<evidence type="ECO:0000259" key="14">
    <source>
        <dbReference type="PROSITE" id="PS50804"/>
    </source>
</evidence>
<dbReference type="InterPro" id="IPR003309">
    <property type="entry name" value="SCAN_dom"/>
</dbReference>
<dbReference type="GO" id="GO:0000978">
    <property type="term" value="F:RNA polymerase II cis-regulatory region sequence-specific DNA binding"/>
    <property type="evidence" value="ECO:0007669"/>
    <property type="project" value="TreeGrafter"/>
</dbReference>
<dbReference type="FunFam" id="3.30.160.60:FF:000852">
    <property type="entry name" value="zinc finger protein 629 isoform X2"/>
    <property type="match status" value="1"/>
</dbReference>
<dbReference type="Proteomes" id="UP000001073">
    <property type="component" value="Chromosome 15"/>
</dbReference>
<keyword evidence="6" id="KW-0862">Zinc</keyword>
<evidence type="ECO:0000256" key="7">
    <source>
        <dbReference type="ARBA" id="ARBA00023015"/>
    </source>
</evidence>
<keyword evidence="7" id="KW-0805">Transcription regulation</keyword>
<feature type="domain" description="C2H2-type" evidence="13">
    <location>
        <begin position="440"/>
        <end position="467"/>
    </location>
</feature>
<dbReference type="PANTHER" id="PTHR23226:SF142">
    <property type="entry name" value="ZINC FINGER PROTEIN 75C-RELATED"/>
    <property type="match status" value="1"/>
</dbReference>
<dbReference type="PROSITE" id="PS50157">
    <property type="entry name" value="ZINC_FINGER_C2H2_2"/>
    <property type="match status" value="5"/>
</dbReference>
<evidence type="ECO:0000256" key="11">
    <source>
        <dbReference type="PROSITE-ProRule" id="PRU00042"/>
    </source>
</evidence>
<evidence type="ECO:0000313" key="17">
    <source>
        <dbReference type="Proteomes" id="UP000001073"/>
    </source>
</evidence>
<dbReference type="GO" id="GO:0005634">
    <property type="term" value="C:nucleus"/>
    <property type="evidence" value="ECO:0007669"/>
    <property type="project" value="UniProtKB-SubCell"/>
</dbReference>
<dbReference type="PROSITE" id="PS50804">
    <property type="entry name" value="SCAN_BOX"/>
    <property type="match status" value="1"/>
</dbReference>
<proteinExistence type="inferred from homology"/>
<dbReference type="SUPFAM" id="SSF47353">
    <property type="entry name" value="Retrovirus capsid dimerization domain-like"/>
    <property type="match status" value="1"/>
</dbReference>
<dbReference type="CDD" id="cd07765">
    <property type="entry name" value="KRAB_A-box"/>
    <property type="match status" value="1"/>
</dbReference>
<sequence>MITRELKADACLNPHMGAMWETNRSVKENSSQSKKYSTQIESLGPGSAHRHSWSFHYHEATEPLEVINQLQKLCHQWLRPEIHSKKHILEMLILEQFLTILPKGTQNWVQKHHPQHVKQALVLVERLQREPGGTKNEITAHELGEEAMLLGGTTVAPGFKWKPADLEPMEYWNTYRVLQEQLGWNTHKETQPVYERAVHVQQILALSEHKITKDWKIASKLICPESQSLLTFEDTAMYFSEEEWQLLDPLEKTLYNDVMQDIYETAISLTLKLKNDTGNDYPIISVSASEIQTAGYKVSKKNRMNIAQKTKGRENHGDTHRVQKWHQEEKKLTTCKQELPKLMDLHGKGHTGEKPFKCQDCGKIFRVSSDLIKHQRIHTEEKLYKCQQCDRRFRWSSGLNKHFMTHQGINPHRCLWCGKSFSYDTNLQTHQRIHTGEKLFKCHGFGKIFIHKSHLIKYQRTHTGEQPYTCSICRRNFSRHLSLLRYQKLHRRWEACPMSPN</sequence>
<feature type="domain" description="C2H2-type" evidence="13">
    <location>
        <begin position="468"/>
        <end position="495"/>
    </location>
</feature>
<dbReference type="FunFam" id="3.30.160.60:FF:001005">
    <property type="entry name" value="Zinc finger protein 75A"/>
    <property type="match status" value="2"/>
</dbReference>
<evidence type="ECO:0000256" key="3">
    <source>
        <dbReference type="ARBA" id="ARBA00022723"/>
    </source>
</evidence>
<dbReference type="SUPFAM" id="SSF57667">
    <property type="entry name" value="beta-beta-alpha zinc fingers"/>
    <property type="match status" value="3"/>
</dbReference>
<keyword evidence="10 12" id="KW-0539">Nucleus</keyword>
<evidence type="ECO:0000256" key="2">
    <source>
        <dbReference type="ARBA" id="ARBA00006991"/>
    </source>
</evidence>
<organism evidence="16 17">
    <name type="scientific">Nomascus leucogenys</name>
    <name type="common">Northern white-cheeked gibbon</name>
    <name type="synonym">Hylobates leucogenys</name>
    <dbReference type="NCBI Taxonomy" id="61853"/>
    <lineage>
        <taxon>Eukaryota</taxon>
        <taxon>Metazoa</taxon>
        <taxon>Chordata</taxon>
        <taxon>Craniata</taxon>
        <taxon>Vertebrata</taxon>
        <taxon>Euteleostomi</taxon>
        <taxon>Mammalia</taxon>
        <taxon>Eutheria</taxon>
        <taxon>Euarchontoglires</taxon>
        <taxon>Primates</taxon>
        <taxon>Haplorrhini</taxon>
        <taxon>Catarrhini</taxon>
        <taxon>Hylobatidae</taxon>
        <taxon>Nomascus</taxon>
    </lineage>
</organism>
<dbReference type="GO" id="GO:0008270">
    <property type="term" value="F:zinc ion binding"/>
    <property type="evidence" value="ECO:0007669"/>
    <property type="project" value="UniProtKB-KW"/>
</dbReference>
<dbReference type="PROSITE" id="PS50805">
    <property type="entry name" value="KRAB"/>
    <property type="match status" value="1"/>
</dbReference>
<dbReference type="PANTHER" id="PTHR23226">
    <property type="entry name" value="ZINC FINGER AND SCAN DOMAIN-CONTAINING"/>
    <property type="match status" value="1"/>
</dbReference>
<evidence type="ECO:0000259" key="15">
    <source>
        <dbReference type="PROSITE" id="PS50805"/>
    </source>
</evidence>
<dbReference type="SUPFAM" id="SSF109640">
    <property type="entry name" value="KRAB domain (Kruppel-associated box)"/>
    <property type="match status" value="1"/>
</dbReference>
<name>A0A2I3GSK6_NOMLE</name>
<reference evidence="16" key="3">
    <citation type="submission" date="2025-09" db="UniProtKB">
        <authorList>
            <consortium name="Ensembl"/>
        </authorList>
    </citation>
    <scope>IDENTIFICATION</scope>
</reference>
<dbReference type="GeneTree" id="ENSGT00940000162817"/>
<reference evidence="16 17" key="1">
    <citation type="submission" date="2012-10" db="EMBL/GenBank/DDBJ databases">
        <authorList>
            <consortium name="Gibbon Genome Sequencing Consortium"/>
        </authorList>
    </citation>
    <scope>NUCLEOTIDE SEQUENCE [LARGE SCALE GENOMIC DNA]</scope>
</reference>
<dbReference type="FunFam" id="1.10.4020.10:FF:000001">
    <property type="entry name" value="zinc finger protein 263 isoform X1"/>
    <property type="match status" value="1"/>
</dbReference>
<evidence type="ECO:0000256" key="5">
    <source>
        <dbReference type="ARBA" id="ARBA00022771"/>
    </source>
</evidence>
<dbReference type="Gene3D" id="6.10.140.140">
    <property type="match status" value="1"/>
</dbReference>
<dbReference type="InterPro" id="IPR036051">
    <property type="entry name" value="KRAB_dom_sf"/>
</dbReference>
<evidence type="ECO:0000259" key="13">
    <source>
        <dbReference type="PROSITE" id="PS50157"/>
    </source>
</evidence>
<evidence type="ECO:0000256" key="12">
    <source>
        <dbReference type="PROSITE-ProRule" id="PRU00187"/>
    </source>
</evidence>
<dbReference type="CDD" id="cd07936">
    <property type="entry name" value="SCAN"/>
    <property type="match status" value="1"/>
</dbReference>
<protein>
    <recommendedName>
        <fullName evidence="18">Zinc finger protein 75D</fullName>
    </recommendedName>
</protein>
<dbReference type="PROSITE" id="PS00028">
    <property type="entry name" value="ZINC_FINGER_C2H2_1"/>
    <property type="match status" value="3"/>
</dbReference>
<dbReference type="Gene3D" id="3.30.160.60">
    <property type="entry name" value="Classic Zinc Finger"/>
    <property type="match status" value="5"/>
</dbReference>
<dbReference type="Pfam" id="PF01352">
    <property type="entry name" value="KRAB"/>
    <property type="match status" value="1"/>
</dbReference>
<dbReference type="EMBL" id="ADFV01111210">
    <property type="status" value="NOT_ANNOTATED_CDS"/>
    <property type="molecule type" value="Genomic_DNA"/>
</dbReference>